<keyword evidence="1" id="KW-0812">Transmembrane</keyword>
<sequence length="137" mass="15522">MSSSSLSAHNYVVIMARTIYFLHFTMSSSLSAYDSIVITAPMNFKTDTMREVTGYRPFTSCLIIAALFPSPFFPVGRKTKERNAFFDIDTLIPRYGRCQWLSTVACPSVLNATTATQKLLLKSYLRYTSILSTREVY</sequence>
<dbReference type="VEuPathDB" id="VectorBase:GAUT011487"/>
<evidence type="ECO:0000256" key="1">
    <source>
        <dbReference type="SAM" id="Phobius"/>
    </source>
</evidence>
<protein>
    <submittedName>
        <fullName evidence="2">Uncharacterized protein</fullName>
    </submittedName>
</protein>
<dbReference type="Proteomes" id="UP000078200">
    <property type="component" value="Unassembled WGS sequence"/>
</dbReference>
<organism evidence="2 3">
    <name type="scientific">Glossina austeni</name>
    <name type="common">Savannah tsetse fly</name>
    <dbReference type="NCBI Taxonomy" id="7395"/>
    <lineage>
        <taxon>Eukaryota</taxon>
        <taxon>Metazoa</taxon>
        <taxon>Ecdysozoa</taxon>
        <taxon>Arthropoda</taxon>
        <taxon>Hexapoda</taxon>
        <taxon>Insecta</taxon>
        <taxon>Pterygota</taxon>
        <taxon>Neoptera</taxon>
        <taxon>Endopterygota</taxon>
        <taxon>Diptera</taxon>
        <taxon>Brachycera</taxon>
        <taxon>Muscomorpha</taxon>
        <taxon>Hippoboscoidea</taxon>
        <taxon>Glossinidae</taxon>
        <taxon>Glossina</taxon>
    </lineage>
</organism>
<evidence type="ECO:0000313" key="3">
    <source>
        <dbReference type="Proteomes" id="UP000078200"/>
    </source>
</evidence>
<proteinExistence type="predicted"/>
<dbReference type="EnsemblMetazoa" id="GAUT011487-RA">
    <property type="protein sequence ID" value="GAUT011487-PA"/>
    <property type="gene ID" value="GAUT011487"/>
</dbReference>
<keyword evidence="3" id="KW-1185">Reference proteome</keyword>
<accession>A0A1A9UPS5</accession>
<feature type="transmembrane region" description="Helical" evidence="1">
    <location>
        <begin position="12"/>
        <end position="33"/>
    </location>
</feature>
<keyword evidence="1" id="KW-0472">Membrane</keyword>
<feature type="transmembrane region" description="Helical" evidence="1">
    <location>
        <begin position="53"/>
        <end position="73"/>
    </location>
</feature>
<reference evidence="2" key="1">
    <citation type="submission" date="2020-05" db="UniProtKB">
        <authorList>
            <consortium name="EnsemblMetazoa"/>
        </authorList>
    </citation>
    <scope>IDENTIFICATION</scope>
    <source>
        <strain evidence="2">TTRI</strain>
    </source>
</reference>
<dbReference type="AlphaFoldDB" id="A0A1A9UPS5"/>
<evidence type="ECO:0000313" key="2">
    <source>
        <dbReference type="EnsemblMetazoa" id="GAUT011487-PA"/>
    </source>
</evidence>
<keyword evidence="1" id="KW-1133">Transmembrane helix</keyword>
<name>A0A1A9UPS5_GLOAU</name>